<evidence type="ECO:0000256" key="3">
    <source>
        <dbReference type="ARBA" id="ARBA00022692"/>
    </source>
</evidence>
<evidence type="ECO:0000256" key="8">
    <source>
        <dbReference type="ARBA" id="ARBA00023170"/>
    </source>
</evidence>
<keyword evidence="6 10" id="KW-1133">Transmembrane helix</keyword>
<dbReference type="Proteomes" id="UP001314170">
    <property type="component" value="Unassembled WGS sequence"/>
</dbReference>
<evidence type="ECO:0000256" key="1">
    <source>
        <dbReference type="ARBA" id="ARBA00004479"/>
    </source>
</evidence>
<dbReference type="FunFam" id="3.80.10.10:FF:000041">
    <property type="entry name" value="LRR receptor-like serine/threonine-protein kinase ERECTA"/>
    <property type="match status" value="1"/>
</dbReference>
<protein>
    <recommendedName>
        <fullName evidence="13">Toll-like receptor 5</fullName>
    </recommendedName>
</protein>
<keyword evidence="3 10" id="KW-0812">Transmembrane</keyword>
<evidence type="ECO:0000256" key="7">
    <source>
        <dbReference type="ARBA" id="ARBA00023136"/>
    </source>
</evidence>
<reference evidence="11 12" key="1">
    <citation type="submission" date="2024-01" db="EMBL/GenBank/DDBJ databases">
        <authorList>
            <person name="Waweru B."/>
        </authorList>
    </citation>
    <scope>NUCLEOTIDE SEQUENCE [LARGE SCALE GENOMIC DNA]</scope>
</reference>
<keyword evidence="12" id="KW-1185">Reference proteome</keyword>
<keyword evidence="8" id="KW-0675">Receptor</keyword>
<gene>
    <name evidence="11" type="ORF">DCAF_LOCUS12314</name>
</gene>
<keyword evidence="2" id="KW-0433">Leucine-rich repeat</keyword>
<evidence type="ECO:0008006" key="13">
    <source>
        <dbReference type="Google" id="ProtNLM"/>
    </source>
</evidence>
<dbReference type="PANTHER" id="PTHR48063">
    <property type="entry name" value="LRR RECEPTOR-LIKE KINASE"/>
    <property type="match status" value="1"/>
</dbReference>
<feature type="transmembrane region" description="Helical" evidence="10">
    <location>
        <begin position="468"/>
        <end position="491"/>
    </location>
</feature>
<dbReference type="GO" id="GO:0016020">
    <property type="term" value="C:membrane"/>
    <property type="evidence" value="ECO:0007669"/>
    <property type="project" value="UniProtKB-SubCell"/>
</dbReference>
<dbReference type="SUPFAM" id="SSF52058">
    <property type="entry name" value="L domain-like"/>
    <property type="match status" value="1"/>
</dbReference>
<proteinExistence type="predicted"/>
<dbReference type="PANTHER" id="PTHR48063:SF98">
    <property type="entry name" value="LRR RECEPTOR-LIKE SERINE_THREONINE-PROTEIN KINASE FLS2"/>
    <property type="match status" value="1"/>
</dbReference>
<evidence type="ECO:0000256" key="10">
    <source>
        <dbReference type="SAM" id="Phobius"/>
    </source>
</evidence>
<name>A0AAV1RPB2_9ROSI</name>
<keyword evidence="9" id="KW-0325">Glycoprotein</keyword>
<keyword evidence="5" id="KW-0677">Repeat</keyword>
<dbReference type="AlphaFoldDB" id="A0AAV1RPB2"/>
<organism evidence="11 12">
    <name type="scientific">Dovyalis caffra</name>
    <dbReference type="NCBI Taxonomy" id="77055"/>
    <lineage>
        <taxon>Eukaryota</taxon>
        <taxon>Viridiplantae</taxon>
        <taxon>Streptophyta</taxon>
        <taxon>Embryophyta</taxon>
        <taxon>Tracheophyta</taxon>
        <taxon>Spermatophyta</taxon>
        <taxon>Magnoliopsida</taxon>
        <taxon>eudicotyledons</taxon>
        <taxon>Gunneridae</taxon>
        <taxon>Pentapetalae</taxon>
        <taxon>rosids</taxon>
        <taxon>fabids</taxon>
        <taxon>Malpighiales</taxon>
        <taxon>Salicaceae</taxon>
        <taxon>Flacourtieae</taxon>
        <taxon>Dovyalis</taxon>
    </lineage>
</organism>
<evidence type="ECO:0000256" key="2">
    <source>
        <dbReference type="ARBA" id="ARBA00022614"/>
    </source>
</evidence>
<dbReference type="Gene3D" id="3.80.10.10">
    <property type="entry name" value="Ribonuclease Inhibitor"/>
    <property type="match status" value="3"/>
</dbReference>
<evidence type="ECO:0000256" key="4">
    <source>
        <dbReference type="ARBA" id="ARBA00022729"/>
    </source>
</evidence>
<evidence type="ECO:0000256" key="5">
    <source>
        <dbReference type="ARBA" id="ARBA00022737"/>
    </source>
</evidence>
<dbReference type="Pfam" id="PF00560">
    <property type="entry name" value="LRR_1"/>
    <property type="match status" value="3"/>
</dbReference>
<dbReference type="InterPro" id="IPR001611">
    <property type="entry name" value="Leu-rich_rpt"/>
</dbReference>
<comment type="caution">
    <text evidence="11">The sequence shown here is derived from an EMBL/GenBank/DDBJ whole genome shotgun (WGS) entry which is preliminary data.</text>
</comment>
<evidence type="ECO:0000313" key="11">
    <source>
        <dbReference type="EMBL" id="CAK7337287.1"/>
    </source>
</evidence>
<evidence type="ECO:0000256" key="9">
    <source>
        <dbReference type="ARBA" id="ARBA00023180"/>
    </source>
</evidence>
<dbReference type="EMBL" id="CAWUPB010001010">
    <property type="protein sequence ID" value="CAK7337287.1"/>
    <property type="molecule type" value="Genomic_DNA"/>
</dbReference>
<evidence type="ECO:0000313" key="12">
    <source>
        <dbReference type="Proteomes" id="UP001314170"/>
    </source>
</evidence>
<keyword evidence="7 10" id="KW-0472">Membrane</keyword>
<sequence length="531" mass="58843">MVEIGHSQLLLARNNLAGKIPSCSQLVTFDASSFFGNEICRVPFEENCTVINETPKGEGEGEKEANEVYVIMGHGFVNLHKSADSAAAQILLIIVANKGTQIPSFLGSLESLKYLNLSQAGFSGVIPHQLGNLSNLHYLDLQAGSVIGDLQVENLQWLSGLSSLKHLDLSGVNINNASNWLQVTSTPFFDRITLVKLHPLPSSFCSFHCFSKRLESLVMRSSQLSGHLINRLGQFKSLVELDLTRNSISGRLPESLGELSSLRSLGLASNKLNGTLPASLGLLENLKVLQISSNLLGGFVSEVHFAKLTRLVYFQASGNQRMLNVSQDWIPPFQLQTIGLSSWHLGPQFPPGFKHRRTSGTWIFHTQIFHASIPEELCSLASLQILDLPYNKLLGSIPRCVSNFSAMTTMSNSSNNYLGYNPFPGVFYENAVVVMKGRIVDYGTILQNCTVSPKVEGGEGQDQHREVIGFYVSMALGFVVSFWSVLGSLIINRRWRHTYFQFLDRMRYKSEDVLRKFSQRLSASLKCHVVD</sequence>
<keyword evidence="4" id="KW-0732">Signal</keyword>
<comment type="subcellular location">
    <subcellularLocation>
        <location evidence="1">Membrane</location>
        <topology evidence="1">Single-pass type I membrane protein</topology>
    </subcellularLocation>
</comment>
<evidence type="ECO:0000256" key="6">
    <source>
        <dbReference type="ARBA" id="ARBA00022989"/>
    </source>
</evidence>
<dbReference type="InterPro" id="IPR046956">
    <property type="entry name" value="RLP23-like"/>
</dbReference>
<accession>A0AAV1RPB2</accession>
<dbReference type="InterPro" id="IPR032675">
    <property type="entry name" value="LRR_dom_sf"/>
</dbReference>